<dbReference type="Gene3D" id="3.20.20.80">
    <property type="entry name" value="Glycosidases"/>
    <property type="match status" value="1"/>
</dbReference>
<gene>
    <name evidence="2" type="ORF">ESZ91_01125</name>
</gene>
<dbReference type="OrthoDB" id="2502471at2"/>
<name>A0A4Q2K8U7_9FIRM</name>
<evidence type="ECO:0000313" key="2">
    <source>
        <dbReference type="EMBL" id="RXZ61015.1"/>
    </source>
</evidence>
<feature type="signal peptide" evidence="1">
    <location>
        <begin position="1"/>
        <end position="21"/>
    </location>
</feature>
<dbReference type="RefSeq" id="WP_129223267.1">
    <property type="nucleotide sequence ID" value="NZ_SDOZ01000002.1"/>
</dbReference>
<proteinExistence type="predicted"/>
<dbReference type="EMBL" id="SDOZ01000002">
    <property type="protein sequence ID" value="RXZ61015.1"/>
    <property type="molecule type" value="Genomic_DNA"/>
</dbReference>
<organism evidence="2 3">
    <name type="scientific">Candidatus Borkfalkia ceftriaxoniphila</name>
    <dbReference type="NCBI Taxonomy" id="2508949"/>
    <lineage>
        <taxon>Bacteria</taxon>
        <taxon>Bacillati</taxon>
        <taxon>Bacillota</taxon>
        <taxon>Clostridia</taxon>
        <taxon>Christensenellales</taxon>
        <taxon>Christensenellaceae</taxon>
        <taxon>Candidatus Borkfalkia</taxon>
    </lineage>
</organism>
<dbReference type="AlphaFoldDB" id="A0A4Q2K8U7"/>
<keyword evidence="3" id="KW-1185">Reference proteome</keyword>
<dbReference type="PROSITE" id="PS51257">
    <property type="entry name" value="PROKAR_LIPOPROTEIN"/>
    <property type="match status" value="1"/>
</dbReference>
<dbReference type="Proteomes" id="UP000291269">
    <property type="component" value="Unassembled WGS sequence"/>
</dbReference>
<sequence>MRKFIKIISLLLCFCMVSAFGFGCSPKGSGGTKEETLDDNKFDTDGELQASVLSPQDTVNLVCSTDDYGRTVDLIDGMKEDKDRYVGMWYVLWFGQHGGQQGGTYDITKLLNDDPDSLWNTAYNEVSPPGQYHYWGEPYYGYYNSRDPWVIRRHMELFCYAGIDFLVFDATNGFDYLDVVADILPIMEDMRTQGWPVPKFMFYCNSQSKDVIKILYEGYGDKAPDNASELKKNGIYKDEKYKELWFCPNGKPLIAAVTDPTNPSAGMVNGTNDLHRVTDPDMLEFFEFKESQWPTSQNYENGWPWIDWTRPQHVYGAGEETVMNVSTGQHNRLPFSDAVLADKTYKGEELMDTMWGRGYTTEDGPDHSDEAVRSGKNFEEQWQNAINADPKYTFVTGWNEWCALKSIGQPGNGEYFTAGNYNRPYFVDTFNEEFSRDVEMVKNGYGDNAFLQLMRNVRNYKGNKVTELPYGSVKSIDIEKGLTQWNAVSSVYFDLTGETNRNFINISGTETYVDNSLINDISQVRVSSDANYVYFLVETTEDMKIDLTKKNSMTLLIDVEGVNENSFKGFDYIVGRTKNEKGVASVEKYNCSPDGKVEYQAEKSGLYTYNGKYMQFRIPRAALGIQGEFRINFKVADNVTQPENIESYYTSGDVAPVGRLKYAYRGK</sequence>
<evidence type="ECO:0000256" key="1">
    <source>
        <dbReference type="SAM" id="SignalP"/>
    </source>
</evidence>
<evidence type="ECO:0000313" key="3">
    <source>
        <dbReference type="Proteomes" id="UP000291269"/>
    </source>
</evidence>
<evidence type="ECO:0008006" key="4">
    <source>
        <dbReference type="Google" id="ProtNLM"/>
    </source>
</evidence>
<protein>
    <recommendedName>
        <fullName evidence="4">Glycoside-hydrolase family GH114 TIM-barrel domain-containing protein</fullName>
    </recommendedName>
</protein>
<reference evidence="2 3" key="1">
    <citation type="journal article" date="2019" name="Gut">
        <title>Antibiotics-induced monodominance of a novel gut bacterial order.</title>
        <authorList>
            <person name="Hildebrand F."/>
            <person name="Moitinho-Silva L."/>
            <person name="Blasche S."/>
            <person name="Jahn M.T."/>
            <person name="Gossmann T.I."/>
            <person name="Heuerta-Cepas J."/>
            <person name="Hercog R."/>
            <person name="Luetge M."/>
            <person name="Bahram M."/>
            <person name="Pryszlak A."/>
            <person name="Alves R.J."/>
            <person name="Waszak S.M."/>
            <person name="Zhu A."/>
            <person name="Ye L."/>
            <person name="Costea P.I."/>
            <person name="Aalvink S."/>
            <person name="Belzer C."/>
            <person name="Forslund S.K."/>
            <person name="Sunagawa S."/>
            <person name="Hentschel U."/>
            <person name="Merten C."/>
            <person name="Patil K.R."/>
            <person name="Benes V."/>
            <person name="Bork P."/>
        </authorList>
    </citation>
    <scope>NUCLEOTIDE SEQUENCE [LARGE SCALE GENOMIC DNA]</scope>
    <source>
        <strain evidence="2 3">HDS1380</strain>
    </source>
</reference>
<keyword evidence="1" id="KW-0732">Signal</keyword>
<comment type="caution">
    <text evidence="2">The sequence shown here is derived from an EMBL/GenBank/DDBJ whole genome shotgun (WGS) entry which is preliminary data.</text>
</comment>
<feature type="chain" id="PRO_5020443103" description="Glycoside-hydrolase family GH114 TIM-barrel domain-containing protein" evidence="1">
    <location>
        <begin position="22"/>
        <end position="667"/>
    </location>
</feature>
<accession>A0A4Q2K8U7</accession>